<dbReference type="InterPro" id="IPR011032">
    <property type="entry name" value="GroES-like_sf"/>
</dbReference>
<dbReference type="PANTHER" id="PTHR43205">
    <property type="entry name" value="PROSTAGLANDIN REDUCTASE"/>
    <property type="match status" value="1"/>
</dbReference>
<feature type="domain" description="Oxidoreductase N-terminal" evidence="3">
    <location>
        <begin position="69"/>
        <end position="171"/>
    </location>
</feature>
<dbReference type="AlphaFoldDB" id="A0A2R6XW74"/>
<dbReference type="InterPro" id="IPR013149">
    <property type="entry name" value="ADH-like_C"/>
</dbReference>
<dbReference type="Pfam" id="PF00107">
    <property type="entry name" value="ADH_zinc_N"/>
    <property type="match status" value="1"/>
</dbReference>
<keyword evidence="1" id="KW-0560">Oxidoreductase</keyword>
<evidence type="ECO:0000313" key="5">
    <source>
        <dbReference type="Proteomes" id="UP000244005"/>
    </source>
</evidence>
<keyword evidence="5" id="KW-1185">Reference proteome</keyword>
<name>A0A2R6XW74_MARPO</name>
<dbReference type="SUPFAM" id="SSF51735">
    <property type="entry name" value="NAD(P)-binding Rossmann-fold domains"/>
    <property type="match status" value="1"/>
</dbReference>
<dbReference type="InterPro" id="IPR041694">
    <property type="entry name" value="ADH_N_2"/>
</dbReference>
<evidence type="ECO:0000256" key="1">
    <source>
        <dbReference type="ARBA" id="ARBA00023002"/>
    </source>
</evidence>
<gene>
    <name evidence="4" type="ORF">MARPO_0001s0345</name>
</gene>
<evidence type="ECO:0008006" key="6">
    <source>
        <dbReference type="Google" id="ProtNLM"/>
    </source>
</evidence>
<reference evidence="5" key="1">
    <citation type="journal article" date="2017" name="Cell">
        <title>Insights into land plant evolution garnered from the Marchantia polymorpha genome.</title>
        <authorList>
            <person name="Bowman J.L."/>
            <person name="Kohchi T."/>
            <person name="Yamato K.T."/>
            <person name="Jenkins J."/>
            <person name="Shu S."/>
            <person name="Ishizaki K."/>
            <person name="Yamaoka S."/>
            <person name="Nishihama R."/>
            <person name="Nakamura Y."/>
            <person name="Berger F."/>
            <person name="Adam C."/>
            <person name="Aki S.S."/>
            <person name="Althoff F."/>
            <person name="Araki T."/>
            <person name="Arteaga-Vazquez M.A."/>
            <person name="Balasubrmanian S."/>
            <person name="Barry K."/>
            <person name="Bauer D."/>
            <person name="Boehm C.R."/>
            <person name="Briginshaw L."/>
            <person name="Caballero-Perez J."/>
            <person name="Catarino B."/>
            <person name="Chen F."/>
            <person name="Chiyoda S."/>
            <person name="Chovatia M."/>
            <person name="Davies K.M."/>
            <person name="Delmans M."/>
            <person name="Demura T."/>
            <person name="Dierschke T."/>
            <person name="Dolan L."/>
            <person name="Dorantes-Acosta A.E."/>
            <person name="Eklund D.M."/>
            <person name="Florent S.N."/>
            <person name="Flores-Sandoval E."/>
            <person name="Fujiyama A."/>
            <person name="Fukuzawa H."/>
            <person name="Galik B."/>
            <person name="Grimanelli D."/>
            <person name="Grimwood J."/>
            <person name="Grossniklaus U."/>
            <person name="Hamada T."/>
            <person name="Haseloff J."/>
            <person name="Hetherington A.J."/>
            <person name="Higo A."/>
            <person name="Hirakawa Y."/>
            <person name="Hundley H.N."/>
            <person name="Ikeda Y."/>
            <person name="Inoue K."/>
            <person name="Inoue S.I."/>
            <person name="Ishida S."/>
            <person name="Jia Q."/>
            <person name="Kakita M."/>
            <person name="Kanazawa T."/>
            <person name="Kawai Y."/>
            <person name="Kawashima T."/>
            <person name="Kennedy M."/>
            <person name="Kinose K."/>
            <person name="Kinoshita T."/>
            <person name="Kohara Y."/>
            <person name="Koide E."/>
            <person name="Komatsu K."/>
            <person name="Kopischke S."/>
            <person name="Kubo M."/>
            <person name="Kyozuka J."/>
            <person name="Lagercrantz U."/>
            <person name="Lin S.S."/>
            <person name="Lindquist E."/>
            <person name="Lipzen A.M."/>
            <person name="Lu C.W."/>
            <person name="De Luna E."/>
            <person name="Martienssen R.A."/>
            <person name="Minamino N."/>
            <person name="Mizutani M."/>
            <person name="Mizutani M."/>
            <person name="Mochizuki N."/>
            <person name="Monte I."/>
            <person name="Mosher R."/>
            <person name="Nagasaki H."/>
            <person name="Nakagami H."/>
            <person name="Naramoto S."/>
            <person name="Nishitani K."/>
            <person name="Ohtani M."/>
            <person name="Okamoto T."/>
            <person name="Okumura M."/>
            <person name="Phillips J."/>
            <person name="Pollak B."/>
            <person name="Reinders A."/>
            <person name="Rovekamp M."/>
            <person name="Sano R."/>
            <person name="Sawa S."/>
            <person name="Schmid M.W."/>
            <person name="Shirakawa M."/>
            <person name="Solano R."/>
            <person name="Spunde A."/>
            <person name="Suetsugu N."/>
            <person name="Sugano S."/>
            <person name="Sugiyama A."/>
            <person name="Sun R."/>
            <person name="Suzuki Y."/>
            <person name="Takenaka M."/>
            <person name="Takezawa D."/>
            <person name="Tomogane H."/>
            <person name="Tsuzuki M."/>
            <person name="Ueda T."/>
            <person name="Umeda M."/>
            <person name="Ward J.M."/>
            <person name="Watanabe Y."/>
            <person name="Yazaki K."/>
            <person name="Yokoyama R."/>
            <person name="Yoshitake Y."/>
            <person name="Yotsui I."/>
            <person name="Zachgo S."/>
            <person name="Schmutz J."/>
        </authorList>
    </citation>
    <scope>NUCLEOTIDE SEQUENCE [LARGE SCALE GENOMIC DNA]</scope>
    <source>
        <strain evidence="5">Tak-1</strain>
    </source>
</reference>
<dbReference type="InterPro" id="IPR045010">
    <property type="entry name" value="MDR_fam"/>
</dbReference>
<dbReference type="EMBL" id="KZ772673">
    <property type="protein sequence ID" value="PTQ50353.1"/>
    <property type="molecule type" value="Genomic_DNA"/>
</dbReference>
<accession>A0A2R6XW74</accession>
<dbReference type="Gramene" id="Mp1g20080.1">
    <property type="protein sequence ID" value="Mp1g20080.1.cds"/>
    <property type="gene ID" value="Mp1g20080"/>
</dbReference>
<dbReference type="FunFam" id="3.40.50.720:FF:000121">
    <property type="entry name" value="Prostaglandin reductase 2"/>
    <property type="match status" value="1"/>
</dbReference>
<evidence type="ECO:0000259" key="3">
    <source>
        <dbReference type="Pfam" id="PF16884"/>
    </source>
</evidence>
<dbReference type="SUPFAM" id="SSF50129">
    <property type="entry name" value="GroES-like"/>
    <property type="match status" value="1"/>
</dbReference>
<sequence length="401" mass="44748">MSGAISLASRYWCLSVPRCVPSRGLSLTCPESVVHYRFPRARFLLPRPARSFRLFASIGTMAGTEVTNRQVLFKNYVVGWPKESDMEVVTTTKKLELREGQKDVILKVLYLSCDPYQRGRMRDSLDSYIPPFTPGKPLDGYGVGKVVLSNDPDFKENDIVEGLMAWEEYSLGFKLTKIESDAVPVSYYLGALGMAGFTAYVGFFHVCQPKKGETIYVSAASGAVGQMVGQFAKLFGCHVVGSAGSAQKVDLLKNKFGYDEAFNYKEEPDLDAALKRYCPEGIDMYFENVGGKMLDAVLMNMKVFGRIAVCGMVSQYNNVEQDPIYNLNYTVKRRIKIQGFLQSDFVHLRPEFKKTVVEWFKEKKLEYVEDMADGIEKGPAALIGMLAGKNVGKQGIKVADN</sequence>
<dbReference type="InterPro" id="IPR036291">
    <property type="entry name" value="NAD(P)-bd_dom_sf"/>
</dbReference>
<evidence type="ECO:0000259" key="2">
    <source>
        <dbReference type="Pfam" id="PF00107"/>
    </source>
</evidence>
<protein>
    <recommendedName>
        <fullName evidence="6">Enoyl reductase (ER) domain-containing protein</fullName>
    </recommendedName>
</protein>
<dbReference type="Gene3D" id="3.40.50.720">
    <property type="entry name" value="NAD(P)-binding Rossmann-like Domain"/>
    <property type="match status" value="1"/>
</dbReference>
<feature type="domain" description="Alcohol dehydrogenase-like C-terminal" evidence="2">
    <location>
        <begin position="223"/>
        <end position="361"/>
    </location>
</feature>
<dbReference type="Pfam" id="PF16884">
    <property type="entry name" value="ADH_N_2"/>
    <property type="match status" value="1"/>
</dbReference>
<organism evidence="4 5">
    <name type="scientific">Marchantia polymorpha</name>
    <name type="common">Common liverwort</name>
    <name type="synonym">Marchantia aquatica</name>
    <dbReference type="NCBI Taxonomy" id="3197"/>
    <lineage>
        <taxon>Eukaryota</taxon>
        <taxon>Viridiplantae</taxon>
        <taxon>Streptophyta</taxon>
        <taxon>Embryophyta</taxon>
        <taxon>Marchantiophyta</taxon>
        <taxon>Marchantiopsida</taxon>
        <taxon>Marchantiidae</taxon>
        <taxon>Marchantiales</taxon>
        <taxon>Marchantiaceae</taxon>
        <taxon>Marchantia</taxon>
    </lineage>
</organism>
<dbReference type="Gene3D" id="3.90.180.10">
    <property type="entry name" value="Medium-chain alcohol dehydrogenases, catalytic domain"/>
    <property type="match status" value="1"/>
</dbReference>
<dbReference type="Proteomes" id="UP000244005">
    <property type="component" value="Unassembled WGS sequence"/>
</dbReference>
<dbReference type="PANTHER" id="PTHR43205:SF7">
    <property type="entry name" value="PROSTAGLANDIN REDUCTASE 1"/>
    <property type="match status" value="1"/>
</dbReference>
<evidence type="ECO:0000313" key="4">
    <source>
        <dbReference type="EMBL" id="PTQ50353.1"/>
    </source>
</evidence>
<dbReference type="OrthoDB" id="809632at2759"/>
<dbReference type="GO" id="GO:0016628">
    <property type="term" value="F:oxidoreductase activity, acting on the CH-CH group of donors, NAD or NADP as acceptor"/>
    <property type="evidence" value="ECO:0007669"/>
    <property type="project" value="InterPro"/>
</dbReference>
<proteinExistence type="predicted"/>